<gene>
    <name evidence="1" type="ORF">PISMIDRAFT_679128</name>
</gene>
<accession>A0A0C9Z3J9</accession>
<evidence type="ECO:0000313" key="2">
    <source>
        <dbReference type="Proteomes" id="UP000054018"/>
    </source>
</evidence>
<name>A0A0C9Z3J9_9AGAM</name>
<keyword evidence="2" id="KW-1185">Reference proteome</keyword>
<evidence type="ECO:0000313" key="1">
    <source>
        <dbReference type="EMBL" id="KIK23671.1"/>
    </source>
</evidence>
<sequence>MCVCMACDLNFATKTGLSIEGILSADAAELYLARRSVFARIKDMSSSFKVNALAWWLT</sequence>
<protein>
    <submittedName>
        <fullName evidence="1">Uncharacterized protein</fullName>
    </submittedName>
</protein>
<dbReference type="EMBL" id="KN833724">
    <property type="protein sequence ID" value="KIK23671.1"/>
    <property type="molecule type" value="Genomic_DNA"/>
</dbReference>
<organism evidence="1 2">
    <name type="scientific">Pisolithus microcarpus 441</name>
    <dbReference type="NCBI Taxonomy" id="765257"/>
    <lineage>
        <taxon>Eukaryota</taxon>
        <taxon>Fungi</taxon>
        <taxon>Dikarya</taxon>
        <taxon>Basidiomycota</taxon>
        <taxon>Agaricomycotina</taxon>
        <taxon>Agaricomycetes</taxon>
        <taxon>Agaricomycetidae</taxon>
        <taxon>Boletales</taxon>
        <taxon>Sclerodermatineae</taxon>
        <taxon>Pisolithaceae</taxon>
        <taxon>Pisolithus</taxon>
    </lineage>
</organism>
<dbReference type="Proteomes" id="UP000054018">
    <property type="component" value="Unassembled WGS sequence"/>
</dbReference>
<reference evidence="1 2" key="1">
    <citation type="submission" date="2014-04" db="EMBL/GenBank/DDBJ databases">
        <authorList>
            <consortium name="DOE Joint Genome Institute"/>
            <person name="Kuo A."/>
            <person name="Kohler A."/>
            <person name="Costa M.D."/>
            <person name="Nagy L.G."/>
            <person name="Floudas D."/>
            <person name="Copeland A."/>
            <person name="Barry K.W."/>
            <person name="Cichocki N."/>
            <person name="Veneault-Fourrey C."/>
            <person name="LaButti K."/>
            <person name="Lindquist E.A."/>
            <person name="Lipzen A."/>
            <person name="Lundell T."/>
            <person name="Morin E."/>
            <person name="Murat C."/>
            <person name="Sun H."/>
            <person name="Tunlid A."/>
            <person name="Henrissat B."/>
            <person name="Grigoriev I.V."/>
            <person name="Hibbett D.S."/>
            <person name="Martin F."/>
            <person name="Nordberg H.P."/>
            <person name="Cantor M.N."/>
            <person name="Hua S.X."/>
        </authorList>
    </citation>
    <scope>NUCLEOTIDE SEQUENCE [LARGE SCALE GENOMIC DNA]</scope>
    <source>
        <strain evidence="1 2">441</strain>
    </source>
</reference>
<dbReference type="AlphaFoldDB" id="A0A0C9Z3J9"/>
<reference evidence="2" key="2">
    <citation type="submission" date="2015-01" db="EMBL/GenBank/DDBJ databases">
        <title>Evolutionary Origins and Diversification of the Mycorrhizal Mutualists.</title>
        <authorList>
            <consortium name="DOE Joint Genome Institute"/>
            <consortium name="Mycorrhizal Genomics Consortium"/>
            <person name="Kohler A."/>
            <person name="Kuo A."/>
            <person name="Nagy L.G."/>
            <person name="Floudas D."/>
            <person name="Copeland A."/>
            <person name="Barry K.W."/>
            <person name="Cichocki N."/>
            <person name="Veneault-Fourrey C."/>
            <person name="LaButti K."/>
            <person name="Lindquist E.A."/>
            <person name="Lipzen A."/>
            <person name="Lundell T."/>
            <person name="Morin E."/>
            <person name="Murat C."/>
            <person name="Riley R."/>
            <person name="Ohm R."/>
            <person name="Sun H."/>
            <person name="Tunlid A."/>
            <person name="Henrissat B."/>
            <person name="Grigoriev I.V."/>
            <person name="Hibbett D.S."/>
            <person name="Martin F."/>
        </authorList>
    </citation>
    <scope>NUCLEOTIDE SEQUENCE [LARGE SCALE GENOMIC DNA]</scope>
    <source>
        <strain evidence="2">441</strain>
    </source>
</reference>
<proteinExistence type="predicted"/>
<dbReference type="HOGENOM" id="CLU_2980000_0_0_1"/>